<sequence length="98" mass="10862">MLMYCWINCKRLVLFGAPSLRFAWGIWGLDDDDAPQCVCLGGSLGNQGRFLYSECSLLASGAGDFSLFLAGFCSDWLSGVSQLRISGVRFGLRWHFLL</sequence>
<dbReference type="Proteomes" id="UP000233837">
    <property type="component" value="Unassembled WGS sequence"/>
</dbReference>
<evidence type="ECO:0000313" key="2">
    <source>
        <dbReference type="EMBL" id="PKU68948.1"/>
    </source>
</evidence>
<keyword evidence="1" id="KW-0732">Signal</keyword>
<name>A0A2I0VZX4_9ASPA</name>
<gene>
    <name evidence="2" type="ORF">MA16_Dca002216</name>
</gene>
<evidence type="ECO:0000313" key="3">
    <source>
        <dbReference type="Proteomes" id="UP000233837"/>
    </source>
</evidence>
<dbReference type="AlphaFoldDB" id="A0A2I0VZX4"/>
<feature type="signal peptide" evidence="1">
    <location>
        <begin position="1"/>
        <end position="28"/>
    </location>
</feature>
<feature type="chain" id="PRO_5014139097" evidence="1">
    <location>
        <begin position="29"/>
        <end position="98"/>
    </location>
</feature>
<proteinExistence type="predicted"/>
<organism evidence="2 3">
    <name type="scientific">Dendrobium catenatum</name>
    <dbReference type="NCBI Taxonomy" id="906689"/>
    <lineage>
        <taxon>Eukaryota</taxon>
        <taxon>Viridiplantae</taxon>
        <taxon>Streptophyta</taxon>
        <taxon>Embryophyta</taxon>
        <taxon>Tracheophyta</taxon>
        <taxon>Spermatophyta</taxon>
        <taxon>Magnoliopsida</taxon>
        <taxon>Liliopsida</taxon>
        <taxon>Asparagales</taxon>
        <taxon>Orchidaceae</taxon>
        <taxon>Epidendroideae</taxon>
        <taxon>Malaxideae</taxon>
        <taxon>Dendrobiinae</taxon>
        <taxon>Dendrobium</taxon>
    </lineage>
</organism>
<protein>
    <submittedName>
        <fullName evidence="2">Uncharacterized protein</fullName>
    </submittedName>
</protein>
<evidence type="ECO:0000256" key="1">
    <source>
        <dbReference type="SAM" id="SignalP"/>
    </source>
</evidence>
<accession>A0A2I0VZX4</accession>
<dbReference type="EMBL" id="KZ503041">
    <property type="protein sequence ID" value="PKU68948.1"/>
    <property type="molecule type" value="Genomic_DNA"/>
</dbReference>
<reference evidence="2 3" key="2">
    <citation type="journal article" date="2017" name="Nature">
        <title>The Apostasia genome and the evolution of orchids.</title>
        <authorList>
            <person name="Zhang G.Q."/>
            <person name="Liu K.W."/>
            <person name="Li Z."/>
            <person name="Lohaus R."/>
            <person name="Hsiao Y.Y."/>
            <person name="Niu S.C."/>
            <person name="Wang J.Y."/>
            <person name="Lin Y.C."/>
            <person name="Xu Q."/>
            <person name="Chen L.J."/>
            <person name="Yoshida K."/>
            <person name="Fujiwara S."/>
            <person name="Wang Z.W."/>
            <person name="Zhang Y.Q."/>
            <person name="Mitsuda N."/>
            <person name="Wang M."/>
            <person name="Liu G.H."/>
            <person name="Pecoraro L."/>
            <person name="Huang H.X."/>
            <person name="Xiao X.J."/>
            <person name="Lin M."/>
            <person name="Wu X.Y."/>
            <person name="Wu W.L."/>
            <person name="Chen Y.Y."/>
            <person name="Chang S.B."/>
            <person name="Sakamoto S."/>
            <person name="Ohme-Takagi M."/>
            <person name="Yagi M."/>
            <person name="Zeng S.J."/>
            <person name="Shen C.Y."/>
            <person name="Yeh C.M."/>
            <person name="Luo Y.B."/>
            <person name="Tsai W.C."/>
            <person name="Van de Peer Y."/>
            <person name="Liu Z.J."/>
        </authorList>
    </citation>
    <scope>NUCLEOTIDE SEQUENCE [LARGE SCALE GENOMIC DNA]</scope>
    <source>
        <tissue evidence="2">The whole plant</tissue>
    </source>
</reference>
<keyword evidence="3" id="KW-1185">Reference proteome</keyword>
<reference evidence="2 3" key="1">
    <citation type="journal article" date="2016" name="Sci. Rep.">
        <title>The Dendrobium catenatum Lindl. genome sequence provides insights into polysaccharide synthase, floral development and adaptive evolution.</title>
        <authorList>
            <person name="Zhang G.Q."/>
            <person name="Xu Q."/>
            <person name="Bian C."/>
            <person name="Tsai W.C."/>
            <person name="Yeh C.M."/>
            <person name="Liu K.W."/>
            <person name="Yoshida K."/>
            <person name="Zhang L.S."/>
            <person name="Chang S.B."/>
            <person name="Chen F."/>
            <person name="Shi Y."/>
            <person name="Su Y.Y."/>
            <person name="Zhang Y.Q."/>
            <person name="Chen L.J."/>
            <person name="Yin Y."/>
            <person name="Lin M."/>
            <person name="Huang H."/>
            <person name="Deng H."/>
            <person name="Wang Z.W."/>
            <person name="Zhu S.L."/>
            <person name="Zhao X."/>
            <person name="Deng C."/>
            <person name="Niu S.C."/>
            <person name="Huang J."/>
            <person name="Wang M."/>
            <person name="Liu G.H."/>
            <person name="Yang H.J."/>
            <person name="Xiao X.J."/>
            <person name="Hsiao Y.Y."/>
            <person name="Wu W.L."/>
            <person name="Chen Y.Y."/>
            <person name="Mitsuda N."/>
            <person name="Ohme-Takagi M."/>
            <person name="Luo Y.B."/>
            <person name="Van de Peer Y."/>
            <person name="Liu Z.J."/>
        </authorList>
    </citation>
    <scope>NUCLEOTIDE SEQUENCE [LARGE SCALE GENOMIC DNA]</scope>
    <source>
        <tissue evidence="2">The whole plant</tissue>
    </source>
</reference>